<accession>A0A6L9L9B3</accession>
<organism evidence="2 3">
    <name type="scientific">Spirosoma terrae</name>
    <dbReference type="NCBI Taxonomy" id="1968276"/>
    <lineage>
        <taxon>Bacteria</taxon>
        <taxon>Pseudomonadati</taxon>
        <taxon>Bacteroidota</taxon>
        <taxon>Cytophagia</taxon>
        <taxon>Cytophagales</taxon>
        <taxon>Cytophagaceae</taxon>
        <taxon>Spirosoma</taxon>
    </lineage>
</organism>
<gene>
    <name evidence="2" type="ORF">GK108_13805</name>
</gene>
<dbReference type="AlphaFoldDB" id="A0A6L9L9B3"/>
<feature type="chain" id="PRO_5026793921" evidence="1">
    <location>
        <begin position="21"/>
        <end position="549"/>
    </location>
</feature>
<keyword evidence="1" id="KW-0732">Signal</keyword>
<comment type="caution">
    <text evidence="2">The sequence shown here is derived from an EMBL/GenBank/DDBJ whole genome shotgun (WGS) entry which is preliminary data.</text>
</comment>
<dbReference type="EMBL" id="JAAFZH010000005">
    <property type="protein sequence ID" value="NDU95952.1"/>
    <property type="molecule type" value="Genomic_DNA"/>
</dbReference>
<dbReference type="InterPro" id="IPR025394">
    <property type="entry name" value="DUF4127"/>
</dbReference>
<feature type="signal peptide" evidence="1">
    <location>
        <begin position="1"/>
        <end position="20"/>
    </location>
</feature>
<evidence type="ECO:0000313" key="3">
    <source>
        <dbReference type="Proteomes" id="UP000474175"/>
    </source>
</evidence>
<name>A0A6L9L9B3_9BACT</name>
<evidence type="ECO:0000313" key="2">
    <source>
        <dbReference type="EMBL" id="NDU95952.1"/>
    </source>
</evidence>
<dbReference type="Pfam" id="PF13552">
    <property type="entry name" value="DUF4127"/>
    <property type="match status" value="1"/>
</dbReference>
<keyword evidence="3" id="KW-1185">Reference proteome</keyword>
<protein>
    <submittedName>
        <fullName evidence="2">DUF4127 family protein</fullName>
    </submittedName>
</protein>
<dbReference type="Proteomes" id="UP000474175">
    <property type="component" value="Unassembled WGS sequence"/>
</dbReference>
<dbReference type="RefSeq" id="WP_163949042.1">
    <property type="nucleotide sequence ID" value="NZ_JAAFZH010000005.1"/>
</dbReference>
<evidence type="ECO:0000256" key="1">
    <source>
        <dbReference type="SAM" id="SignalP"/>
    </source>
</evidence>
<proteinExistence type="predicted"/>
<sequence length="549" mass="61323">MTRFLTLIMLLAGFSLSTFASKGPAYNAKILLIPLDDRPPCLQFTERMGLIGDAQVITPPFALLGRFTDPGQSDKIIEWVLKQDLKSFDAAILSLDMLAYGGLVGSRVHDVAYDVALKRLAVVDALRKKAPALKLYAQSVVMRLAPTADRKNGAYREKLAEWAEISVGTDTESKTKTAKLEQEIPAEGLADYKMARSRNLRINQLAIDLVNRGVIDYLLLTQDDAKPKGVHIADRETLIAETKRLNLTEKIAIQPGADEVSMLLLARALNKHANYSPKVKAVYSSEKLANTVMPFEDRPLRQTVSFHIKATGSQEVTDERDADVLYYVFASRFEAGRADSFADEIAEKISQKKRVIVADVDPKGDVQGGDTPFTMALEKRHLLPELSGYASWNTAGNTIGTALPQGVVFTLAEAKLLKQPDRASRIWTAQNWFLLHRVLDDYYFHNIIRAKANQFAKQVGRSSTLMSDETTKQVEDYCLKLLQQSFDELTANYEEKRPGSLQQAIQCTKPSALQFKLPWNRTFEAMIDFDIRCSPTKTPDSSRKTRAGR</sequence>
<reference evidence="2 3" key="1">
    <citation type="submission" date="2020-02" db="EMBL/GenBank/DDBJ databases">
        <title>Draft genome sequence of two Spirosoma agri KCTC 52727 and Spirosoma terrae KCTC 52035.</title>
        <authorList>
            <person name="Rojas J."/>
            <person name="Ambika Manirajan B."/>
            <person name="Suarez C."/>
            <person name="Ratering S."/>
            <person name="Schnell S."/>
        </authorList>
    </citation>
    <scope>NUCLEOTIDE SEQUENCE [LARGE SCALE GENOMIC DNA]</scope>
    <source>
        <strain evidence="2 3">KCTC 52035</strain>
    </source>
</reference>